<keyword evidence="3" id="KW-1185">Reference proteome</keyword>
<sequence length="176" mass="20154">MACNIPGDSTSMRNTMASLDTAYNNSNLMRDFQNKLSGNNTLSINHDHANINDNITNLRNNQILPHQSEEKIDVNVDKIVGEYYNRDNDIKRQLNRDTIGNEYLYPNVPTSQKGINFPLDRSQYYSPQIYGSELLEGYTNTSSGMDIWRLLLLIILIAALIYGIYWLYNNNKGNLP</sequence>
<evidence type="ECO:0000313" key="2">
    <source>
        <dbReference type="EMBL" id="AGF85562.1"/>
    </source>
</evidence>
<dbReference type="EMBL" id="KC008572">
    <property type="protein sequence ID" value="AGF85562.1"/>
    <property type="molecule type" value="Genomic_DNA"/>
</dbReference>
<protein>
    <submittedName>
        <fullName evidence="2">Uncharacterized protein</fullName>
    </submittedName>
</protein>
<evidence type="ECO:0000256" key="1">
    <source>
        <dbReference type="SAM" id="Phobius"/>
    </source>
</evidence>
<feature type="transmembrane region" description="Helical" evidence="1">
    <location>
        <begin position="150"/>
        <end position="168"/>
    </location>
</feature>
<keyword evidence="1" id="KW-0472">Membrane</keyword>
<accession>M1PXR2</accession>
<keyword evidence="1" id="KW-0812">Transmembrane</keyword>
<organism evidence="2 3">
    <name type="scientific">Moumouvirus goulette</name>
    <dbReference type="NCBI Taxonomy" id="1247379"/>
    <lineage>
        <taxon>Viruses</taxon>
        <taxon>Varidnaviria</taxon>
        <taxon>Bamfordvirae</taxon>
        <taxon>Nucleocytoviricota</taxon>
        <taxon>Megaviricetes</taxon>
        <taxon>Imitervirales</taxon>
        <taxon>Mimiviridae</taxon>
        <taxon>Megamimivirinae</taxon>
        <taxon>Moumouvirus</taxon>
        <taxon>Moumouvirus goulettemassiliense</taxon>
    </lineage>
</organism>
<gene>
    <name evidence="2" type="ORF">glt_00757</name>
</gene>
<name>M1PXR2_9VIRU</name>
<keyword evidence="1" id="KW-1133">Transmembrane helix</keyword>
<reference evidence="2 3" key="1">
    <citation type="submission" date="2012-10" db="EMBL/GenBank/DDBJ databases">
        <title>Complete genome sequence of Moumouvirus goulette.</title>
        <authorList>
            <person name="Fournous G."/>
            <person name="Bougalmi M."/>
            <person name="Colson P."/>
        </authorList>
    </citation>
    <scope>NUCLEOTIDE SEQUENCE [LARGE SCALE GENOMIC DNA]</scope>
</reference>
<evidence type="ECO:0000313" key="3">
    <source>
        <dbReference type="Proteomes" id="UP000241071"/>
    </source>
</evidence>
<dbReference type="Proteomes" id="UP000241071">
    <property type="component" value="Segment"/>
</dbReference>
<proteinExistence type="predicted"/>